<proteinExistence type="predicted"/>
<keyword evidence="4" id="KW-1185">Reference proteome</keyword>
<sequence length="292" mass="33170">MSIASQIADAPASDTPAPAPPPLGPDSLTWECFGDLRGLLLIGRAGILQNMHPAIGAGVEQHSDYSSNPWNRLLRSAPPILGVVYDGGAASATGARVRDYHREIKGVDGNGARYHALQPDVYYWAHATFFESQIVMRERFGTPLTRAEQEQLYRESIDWYAQYGVSMRPVPPDYAAFREYWDRTVDEVLESSEPVRWSLDRARLKDVDRPYESIPRPLWRLLRPVVMGGSMWVAAGTLPPVARERLGLRWTARDERLLRLLALVTRGAFRLVPHDLRYMPRARRGWKRIRAR</sequence>
<organism evidence="3 4">
    <name type="scientific">Conexibacter stalactiti</name>
    <dbReference type="NCBI Taxonomy" id="1940611"/>
    <lineage>
        <taxon>Bacteria</taxon>
        <taxon>Bacillati</taxon>
        <taxon>Actinomycetota</taxon>
        <taxon>Thermoleophilia</taxon>
        <taxon>Solirubrobacterales</taxon>
        <taxon>Conexibacteraceae</taxon>
        <taxon>Conexibacter</taxon>
    </lineage>
</organism>
<dbReference type="InterPro" id="IPR018713">
    <property type="entry name" value="MPAB/Lcp_cat_dom"/>
</dbReference>
<feature type="region of interest" description="Disordered" evidence="1">
    <location>
        <begin position="1"/>
        <end position="24"/>
    </location>
</feature>
<protein>
    <submittedName>
        <fullName evidence="3">Oxygenase MpaB family protein</fullName>
    </submittedName>
</protein>
<name>A0ABU4HLG3_9ACTN</name>
<evidence type="ECO:0000313" key="3">
    <source>
        <dbReference type="EMBL" id="MDW5593564.1"/>
    </source>
</evidence>
<dbReference type="Pfam" id="PF09995">
    <property type="entry name" value="MPAB_Lcp_cat"/>
    <property type="match status" value="1"/>
</dbReference>
<dbReference type="PANTHER" id="PTHR36151">
    <property type="entry name" value="BLR2777 PROTEIN"/>
    <property type="match status" value="1"/>
</dbReference>
<evidence type="ECO:0000256" key="1">
    <source>
        <dbReference type="SAM" id="MobiDB-lite"/>
    </source>
</evidence>
<dbReference type="Proteomes" id="UP001284601">
    <property type="component" value="Unassembled WGS sequence"/>
</dbReference>
<gene>
    <name evidence="3" type="ORF">R7226_04405</name>
</gene>
<dbReference type="EMBL" id="JAWSTH010000006">
    <property type="protein sequence ID" value="MDW5593564.1"/>
    <property type="molecule type" value="Genomic_DNA"/>
</dbReference>
<evidence type="ECO:0000259" key="2">
    <source>
        <dbReference type="Pfam" id="PF09995"/>
    </source>
</evidence>
<feature type="domain" description="ER-bound oxygenase mpaB/mpaB'/Rubber oxygenase catalytic" evidence="2">
    <location>
        <begin position="30"/>
        <end position="266"/>
    </location>
</feature>
<reference evidence="4" key="1">
    <citation type="submission" date="2023-07" db="EMBL/GenBank/DDBJ databases">
        <title>Conexibacter stalactiti sp. nov., isolated from stalactites in a lava cave and emended description of the genus Conexibacter.</title>
        <authorList>
            <person name="Lee S.D."/>
        </authorList>
    </citation>
    <scope>NUCLEOTIDE SEQUENCE [LARGE SCALE GENOMIC DNA]</scope>
    <source>
        <strain evidence="4">KCTC 39840</strain>
    </source>
</reference>
<dbReference type="RefSeq" id="WP_318595825.1">
    <property type="nucleotide sequence ID" value="NZ_JAWSTH010000006.1"/>
</dbReference>
<accession>A0ABU4HLG3</accession>
<dbReference type="PANTHER" id="PTHR36151:SF3">
    <property type="entry name" value="ER-BOUND OXYGENASE MPAB_MPAB'_RUBBER OXYGENASE CATALYTIC DOMAIN-CONTAINING PROTEIN"/>
    <property type="match status" value="1"/>
</dbReference>
<comment type="caution">
    <text evidence="3">The sequence shown here is derived from an EMBL/GenBank/DDBJ whole genome shotgun (WGS) entry which is preliminary data.</text>
</comment>
<evidence type="ECO:0000313" key="4">
    <source>
        <dbReference type="Proteomes" id="UP001284601"/>
    </source>
</evidence>